<proteinExistence type="predicted"/>
<sequence length="95" mass="11197">MNDDTQPADSSMTNRDSLASREARLEARLIDLESRLAYQEHWLDALDKTLTDQHRRLETLERLGELLRQRLREQQQALASHDGEFQPRDETPPHY</sequence>
<feature type="compositionally biased region" description="Basic and acidic residues" evidence="1">
    <location>
        <begin position="81"/>
        <end position="95"/>
    </location>
</feature>
<dbReference type="InterPro" id="IPR007236">
    <property type="entry name" value="SlyX"/>
</dbReference>
<evidence type="ECO:0000256" key="1">
    <source>
        <dbReference type="SAM" id="MobiDB-lite"/>
    </source>
</evidence>
<dbReference type="EMBL" id="CP042382">
    <property type="protein sequence ID" value="QEA38777.1"/>
    <property type="molecule type" value="Genomic_DNA"/>
</dbReference>
<feature type="region of interest" description="Disordered" evidence="1">
    <location>
        <begin position="73"/>
        <end position="95"/>
    </location>
</feature>
<dbReference type="PANTHER" id="PTHR36508:SF1">
    <property type="entry name" value="PROTEIN SLYX"/>
    <property type="match status" value="1"/>
</dbReference>
<dbReference type="PANTHER" id="PTHR36508">
    <property type="entry name" value="PROTEIN SLYX"/>
    <property type="match status" value="1"/>
</dbReference>
<evidence type="ECO:0000313" key="2">
    <source>
        <dbReference type="EMBL" id="QEA38777.1"/>
    </source>
</evidence>
<organism evidence="2 3">
    <name type="scientific">Pistricoccus aurantiacus</name>
    <dbReference type="NCBI Taxonomy" id="1883414"/>
    <lineage>
        <taxon>Bacteria</taxon>
        <taxon>Pseudomonadati</taxon>
        <taxon>Pseudomonadota</taxon>
        <taxon>Gammaproteobacteria</taxon>
        <taxon>Oceanospirillales</taxon>
        <taxon>Halomonadaceae</taxon>
        <taxon>Pistricoccus</taxon>
    </lineage>
</organism>
<dbReference type="AlphaFoldDB" id="A0A5B8SS17"/>
<evidence type="ECO:0000313" key="3">
    <source>
        <dbReference type="Proteomes" id="UP000321272"/>
    </source>
</evidence>
<feature type="compositionally biased region" description="Polar residues" evidence="1">
    <location>
        <begin position="1"/>
        <end position="17"/>
    </location>
</feature>
<dbReference type="SUPFAM" id="SSF57997">
    <property type="entry name" value="Tropomyosin"/>
    <property type="match status" value="1"/>
</dbReference>
<feature type="region of interest" description="Disordered" evidence="1">
    <location>
        <begin position="1"/>
        <end position="20"/>
    </location>
</feature>
<reference evidence="2 3" key="1">
    <citation type="submission" date="2019-06" db="EMBL/GenBank/DDBJ databases">
        <title>Genome analyses of bacteria isolated from kimchi.</title>
        <authorList>
            <person name="Lee S."/>
            <person name="Ahn S."/>
            <person name="Roh S."/>
        </authorList>
    </citation>
    <scope>NUCLEOTIDE SEQUENCE [LARGE SCALE GENOMIC DNA]</scope>
    <source>
        <strain evidence="2 3">CBA4606</strain>
    </source>
</reference>
<protein>
    <submittedName>
        <fullName evidence="2">SlyX family protein</fullName>
    </submittedName>
</protein>
<keyword evidence="3" id="KW-1185">Reference proteome</keyword>
<gene>
    <name evidence="2" type="ORF">FGL86_06590</name>
</gene>
<name>A0A5B8SS17_9GAMM</name>
<dbReference type="Pfam" id="PF04102">
    <property type="entry name" value="SlyX"/>
    <property type="match status" value="1"/>
</dbReference>
<dbReference type="Gene3D" id="1.20.5.300">
    <property type="match status" value="1"/>
</dbReference>
<dbReference type="OrthoDB" id="6183310at2"/>
<dbReference type="KEGG" id="paur:FGL86_06590"/>
<accession>A0A5B8SS17</accession>
<dbReference type="Proteomes" id="UP000321272">
    <property type="component" value="Chromosome"/>
</dbReference>